<reference evidence="2" key="1">
    <citation type="journal article" date="2015" name="Nature">
        <title>Complex archaea that bridge the gap between prokaryotes and eukaryotes.</title>
        <authorList>
            <person name="Spang A."/>
            <person name="Saw J.H."/>
            <person name="Jorgensen S.L."/>
            <person name="Zaremba-Niedzwiedzka K."/>
            <person name="Martijn J."/>
            <person name="Lind A.E."/>
            <person name="van Eijk R."/>
            <person name="Schleper C."/>
            <person name="Guy L."/>
            <person name="Ettema T.J."/>
        </authorList>
    </citation>
    <scope>NUCLEOTIDE SEQUENCE</scope>
</reference>
<organism evidence="2">
    <name type="scientific">marine sediment metagenome</name>
    <dbReference type="NCBI Taxonomy" id="412755"/>
    <lineage>
        <taxon>unclassified sequences</taxon>
        <taxon>metagenomes</taxon>
        <taxon>ecological metagenomes</taxon>
    </lineage>
</organism>
<protein>
    <submittedName>
        <fullName evidence="2">Uncharacterized protein</fullName>
    </submittedName>
</protein>
<feature type="region of interest" description="Disordered" evidence="1">
    <location>
        <begin position="1"/>
        <end position="53"/>
    </location>
</feature>
<feature type="compositionally biased region" description="Basic and acidic residues" evidence="1">
    <location>
        <begin position="1"/>
        <end position="15"/>
    </location>
</feature>
<accession>A0A0F9VY38</accession>
<proteinExistence type="predicted"/>
<name>A0A0F9VY38_9ZZZZ</name>
<gene>
    <name evidence="2" type="ORF">LCGC14_0429110</name>
</gene>
<feature type="compositionally biased region" description="Basic residues" evidence="1">
    <location>
        <begin position="41"/>
        <end position="53"/>
    </location>
</feature>
<dbReference type="AlphaFoldDB" id="A0A0F9VY38"/>
<sequence length="75" mass="8812">MVDLKGDSDSGEKRGTYLPTPDQIAEETAKIRDRWKDRLQRKPSKRNPRAKKGYAPRVYKLSLQKLKGFFFERVD</sequence>
<evidence type="ECO:0000313" key="2">
    <source>
        <dbReference type="EMBL" id="KKN70638.1"/>
    </source>
</evidence>
<dbReference type="EMBL" id="LAZR01000400">
    <property type="protein sequence ID" value="KKN70638.1"/>
    <property type="molecule type" value="Genomic_DNA"/>
</dbReference>
<comment type="caution">
    <text evidence="2">The sequence shown here is derived from an EMBL/GenBank/DDBJ whole genome shotgun (WGS) entry which is preliminary data.</text>
</comment>
<feature type="compositionally biased region" description="Basic and acidic residues" evidence="1">
    <location>
        <begin position="27"/>
        <end position="40"/>
    </location>
</feature>
<evidence type="ECO:0000256" key="1">
    <source>
        <dbReference type="SAM" id="MobiDB-lite"/>
    </source>
</evidence>